<keyword evidence="4" id="KW-0808">Transferase</keyword>
<keyword evidence="3" id="KW-0762">Sugar transport</keyword>
<keyword evidence="2" id="KW-0597">Phosphoprotein</keyword>
<keyword evidence="5" id="KW-0598">Phosphotransferase system</keyword>
<dbReference type="SUPFAM" id="SSF52794">
    <property type="entry name" value="PTS system IIB component-like"/>
    <property type="match status" value="1"/>
</dbReference>
<dbReference type="InterPro" id="IPR013012">
    <property type="entry name" value="PTS_EIIB_3"/>
</dbReference>
<feature type="domain" description="PTS EIIB type-3" evidence="8">
    <location>
        <begin position="1"/>
        <end position="103"/>
    </location>
</feature>
<dbReference type="Proteomes" id="UP000052258">
    <property type="component" value="Unassembled WGS sequence"/>
</dbReference>
<protein>
    <submittedName>
        <fullName evidence="9">PTS system beta-glucoside-specific, IIB component</fullName>
    </submittedName>
</protein>
<dbReference type="PANTHER" id="PTHR34581">
    <property type="entry name" value="PTS SYSTEM N,N'-DIACETYLCHITOBIOSE-SPECIFIC EIIB COMPONENT"/>
    <property type="match status" value="1"/>
</dbReference>
<dbReference type="InterPro" id="IPR003501">
    <property type="entry name" value="PTS_EIIB_2/3"/>
</dbReference>
<dbReference type="OrthoDB" id="9808134at2"/>
<name>A0A0J8GK32_9LIST</name>
<accession>A0A0J8GK32</accession>
<evidence type="ECO:0000256" key="3">
    <source>
        <dbReference type="ARBA" id="ARBA00022597"/>
    </source>
</evidence>
<dbReference type="GO" id="GO:0009401">
    <property type="term" value="P:phosphoenolpyruvate-dependent sugar phosphotransferase system"/>
    <property type="evidence" value="ECO:0007669"/>
    <property type="project" value="UniProtKB-KW"/>
</dbReference>
<dbReference type="CDD" id="cd05564">
    <property type="entry name" value="PTS_IIB_chitobiose_lichenan"/>
    <property type="match status" value="1"/>
</dbReference>
<sequence length="103" mass="11073">MKNIVLICAAGMSTSLLVTKMEKAAEAKGDDAKIAAYSIAEVNDVVKDADVVLLGPQVRYQEKTVKDAVAGRIPVDVIDMLAYGKMDGETVYAQALKLLEENK</sequence>
<dbReference type="InterPro" id="IPR036095">
    <property type="entry name" value="PTS_EIIB-like_sf"/>
</dbReference>
<evidence type="ECO:0000313" key="9">
    <source>
        <dbReference type="EMBL" id="KMT61324.1"/>
    </source>
</evidence>
<reference evidence="9 10" key="1">
    <citation type="journal article" date="2015" name="Genome Biol. Evol.">
        <title>Comparative Genomics of Listeria Sensu Lato: Genus-Wide Differences in Evolutionary Dynamics and the Progressive Gain of Complex, Potentially Pathogenicity-Related Traits through Lateral Gene Transfer.</title>
        <authorList>
            <person name="Chiara M."/>
            <person name="Caruso M."/>
            <person name="D'Erchia A.M."/>
            <person name="Manzari C."/>
            <person name="Fraccalvieri R."/>
            <person name="Goffredo E."/>
            <person name="Latorre L."/>
            <person name="Miccolupo A."/>
            <person name="Padalino I."/>
            <person name="Santagada G."/>
            <person name="Chiocco D."/>
            <person name="Pesole G."/>
            <person name="Horner D.S."/>
            <person name="Parisi A."/>
        </authorList>
    </citation>
    <scope>NUCLEOTIDE SEQUENCE [LARGE SCALE GENOMIC DNA]</scope>
    <source>
        <strain evidence="9 10">1991</strain>
    </source>
</reference>
<dbReference type="PATRIC" id="fig|1430899.3.peg.32"/>
<evidence type="ECO:0000313" key="10">
    <source>
        <dbReference type="Proteomes" id="UP000052258"/>
    </source>
</evidence>
<evidence type="ECO:0000256" key="1">
    <source>
        <dbReference type="ARBA" id="ARBA00022448"/>
    </source>
</evidence>
<dbReference type="EMBL" id="AZHO01000002">
    <property type="protein sequence ID" value="KMT61324.1"/>
    <property type="molecule type" value="Genomic_DNA"/>
</dbReference>
<keyword evidence="6" id="KW-0418">Kinase</keyword>
<dbReference type="GO" id="GO:0016301">
    <property type="term" value="F:kinase activity"/>
    <property type="evidence" value="ECO:0007669"/>
    <property type="project" value="UniProtKB-KW"/>
</dbReference>
<dbReference type="Pfam" id="PF02302">
    <property type="entry name" value="PTS_IIB"/>
    <property type="match status" value="1"/>
</dbReference>
<evidence type="ECO:0000256" key="6">
    <source>
        <dbReference type="ARBA" id="ARBA00022777"/>
    </source>
</evidence>
<proteinExistence type="predicted"/>
<evidence type="ECO:0000256" key="4">
    <source>
        <dbReference type="ARBA" id="ARBA00022679"/>
    </source>
</evidence>
<comment type="caution">
    <text evidence="9">The sequence shown here is derived from an EMBL/GenBank/DDBJ whole genome shotgun (WGS) entry which is preliminary data.</text>
</comment>
<dbReference type="AlphaFoldDB" id="A0A0J8GK32"/>
<dbReference type="PROSITE" id="PS51100">
    <property type="entry name" value="PTS_EIIB_TYPE_3"/>
    <property type="match status" value="1"/>
</dbReference>
<evidence type="ECO:0000256" key="2">
    <source>
        <dbReference type="ARBA" id="ARBA00022553"/>
    </source>
</evidence>
<gene>
    <name evidence="9" type="ORF">X560_0032</name>
</gene>
<organism evidence="9 10">
    <name type="scientific">Listeria fleischmannii 1991</name>
    <dbReference type="NCBI Taxonomy" id="1430899"/>
    <lineage>
        <taxon>Bacteria</taxon>
        <taxon>Bacillati</taxon>
        <taxon>Bacillota</taxon>
        <taxon>Bacilli</taxon>
        <taxon>Bacillales</taxon>
        <taxon>Listeriaceae</taxon>
        <taxon>Listeria</taxon>
    </lineage>
</organism>
<evidence type="ECO:0000259" key="8">
    <source>
        <dbReference type="PROSITE" id="PS51100"/>
    </source>
</evidence>
<evidence type="ECO:0000256" key="7">
    <source>
        <dbReference type="PROSITE-ProRule" id="PRU00423"/>
    </source>
</evidence>
<dbReference type="RefSeq" id="WP_007474995.1">
    <property type="nucleotide sequence ID" value="NZ_KQ130609.1"/>
</dbReference>
<dbReference type="Gene3D" id="3.40.50.2300">
    <property type="match status" value="1"/>
</dbReference>
<keyword evidence="10" id="KW-1185">Reference proteome</keyword>
<dbReference type="InterPro" id="IPR051819">
    <property type="entry name" value="PTS_sugar-specific_EIIB"/>
</dbReference>
<keyword evidence="1" id="KW-0813">Transport</keyword>
<dbReference type="PANTHER" id="PTHR34581:SF2">
    <property type="entry name" value="PTS SYSTEM N,N'-DIACETYLCHITOBIOSE-SPECIFIC EIIB COMPONENT"/>
    <property type="match status" value="1"/>
</dbReference>
<dbReference type="GO" id="GO:0008982">
    <property type="term" value="F:protein-N(PI)-phosphohistidine-sugar phosphotransferase activity"/>
    <property type="evidence" value="ECO:0007669"/>
    <property type="project" value="InterPro"/>
</dbReference>
<evidence type="ECO:0000256" key="5">
    <source>
        <dbReference type="ARBA" id="ARBA00022683"/>
    </source>
</evidence>
<feature type="modified residue" description="Phosphocysteine; by EIIA" evidence="7">
    <location>
        <position position="8"/>
    </location>
</feature>